<dbReference type="EMBL" id="RZYA01000006">
    <property type="protein sequence ID" value="RVU24359.1"/>
    <property type="molecule type" value="Genomic_DNA"/>
</dbReference>
<reference evidence="2 3" key="1">
    <citation type="submission" date="2019-01" db="EMBL/GenBank/DDBJ databases">
        <title>Genome sequences of Streptomyces and Rhizobium isolates collected from root and soil.</title>
        <authorList>
            <person name="Chhettri S."/>
            <person name="Sevigny J.L."/>
            <person name="Sen A."/>
            <person name="Ennis N."/>
            <person name="Tisa L."/>
        </authorList>
    </citation>
    <scope>NUCLEOTIDE SEQUENCE [LARGE SCALE GENOMIC DNA]</scope>
    <source>
        <strain evidence="2 3">San01</strain>
    </source>
</reference>
<dbReference type="AlphaFoldDB" id="A0A3S2VXH8"/>
<dbReference type="PROSITE" id="PS51257">
    <property type="entry name" value="PROKAR_LIPOPROTEIN"/>
    <property type="match status" value="1"/>
</dbReference>
<keyword evidence="1" id="KW-0732">Signal</keyword>
<dbReference type="Proteomes" id="UP000283128">
    <property type="component" value="Unassembled WGS sequence"/>
</dbReference>
<evidence type="ECO:0000313" key="2">
    <source>
        <dbReference type="EMBL" id="RVU24359.1"/>
    </source>
</evidence>
<name>A0A3S2VXH8_9ACTN</name>
<dbReference type="InterPro" id="IPR050490">
    <property type="entry name" value="Bact_solute-bd_prot1"/>
</dbReference>
<dbReference type="RefSeq" id="WP_127828716.1">
    <property type="nucleotide sequence ID" value="NZ_RZYA01000006.1"/>
</dbReference>
<dbReference type="InterPro" id="IPR006059">
    <property type="entry name" value="SBP"/>
</dbReference>
<evidence type="ECO:0000313" key="3">
    <source>
        <dbReference type="Proteomes" id="UP000283128"/>
    </source>
</evidence>
<dbReference type="OrthoDB" id="3226017at2"/>
<sequence length="441" mass="47165">MRTSTRRPGRLVALTAVAALTAGLLAACSSDPGSDGAGGGNGKVTLNVGTFGVFGFKQAGLYAAYEKSHPNIRIKENVIERNDVYYPKLLTQLQSGAGVNDVTAIEVSNITEVVQTQAAKFEDLGKAAGVDKSQYLDWKWNQATTADGKTVALGTDIGPTALCYRKDLFKKAGLPTDRDELAKAWAGDWNKYVAMGDRYMKRAPKGSKFVDSASSVYNAVFAGARERYYDKAGKGGKEIYETSAGRKAAWDTAMKVAQSTMSAKLKQFDPTWDQGFANARFATVACPAWMAGYIQEKAGASGKGEWDVTRAPTDGNWGGSFVGVPSAGRHKKEATDLAVWLTRPEQLAKVFAKQASFPSTPSVYGSLKPSPTTTAYFSDAPLTKIFGDTARNIPSAVYGVKDAQIGQSITDIGVLQVEQQGKSPAEGWKAAEKEIKDVLGQ</sequence>
<dbReference type="Gene3D" id="3.40.190.10">
    <property type="entry name" value="Periplasmic binding protein-like II"/>
    <property type="match status" value="1"/>
</dbReference>
<dbReference type="PANTHER" id="PTHR43649">
    <property type="entry name" value="ARABINOSE-BINDING PROTEIN-RELATED"/>
    <property type="match status" value="1"/>
</dbReference>
<dbReference type="PANTHER" id="PTHR43649:SF32">
    <property type="entry name" value="SUGAR BINDING SECRETED PROTEIN"/>
    <property type="match status" value="1"/>
</dbReference>
<dbReference type="SUPFAM" id="SSF53850">
    <property type="entry name" value="Periplasmic binding protein-like II"/>
    <property type="match status" value="1"/>
</dbReference>
<accession>A0A3S2VXH8</accession>
<dbReference type="Pfam" id="PF13416">
    <property type="entry name" value="SBP_bac_8"/>
    <property type="match status" value="1"/>
</dbReference>
<comment type="caution">
    <text evidence="2">The sequence shown here is derived from an EMBL/GenBank/DDBJ whole genome shotgun (WGS) entry which is preliminary data.</text>
</comment>
<keyword evidence="3" id="KW-1185">Reference proteome</keyword>
<proteinExistence type="predicted"/>
<gene>
    <name evidence="2" type="ORF">EOT10_15145</name>
</gene>
<feature type="chain" id="PRO_5038355628" evidence="1">
    <location>
        <begin position="27"/>
        <end position="441"/>
    </location>
</feature>
<organism evidence="2 3">
    <name type="scientific">Streptomyces antnestii</name>
    <dbReference type="NCBI Taxonomy" id="2494256"/>
    <lineage>
        <taxon>Bacteria</taxon>
        <taxon>Bacillati</taxon>
        <taxon>Actinomycetota</taxon>
        <taxon>Actinomycetes</taxon>
        <taxon>Kitasatosporales</taxon>
        <taxon>Streptomycetaceae</taxon>
        <taxon>Streptomyces</taxon>
    </lineage>
</organism>
<evidence type="ECO:0000256" key="1">
    <source>
        <dbReference type="SAM" id="SignalP"/>
    </source>
</evidence>
<protein>
    <submittedName>
        <fullName evidence="2">Carbohydrate ABC transporter substrate-binding protein</fullName>
    </submittedName>
</protein>
<feature type="signal peptide" evidence="1">
    <location>
        <begin position="1"/>
        <end position="26"/>
    </location>
</feature>